<sequence length="237" mass="27168">MTQENLNKQIIITAILLIAVVLLFDFSNIDMFVQNHFYNFENKLWLIPENNKVLKFIFYDGFKKLFKIFSVLVLILTILSFFKRFNILHSYKKGLLILLLSMMFVPSLAGLKSVTNMPCPFNVIDYGGKYPEVKLFSSYPKDNTPPKILKCYPAGHATIGFSLMAIYFLFKTKRNRNIALSVGVSIGVLTGGYKMLIGHHFLSHTLVTMISAWLIILLIVKFISFLDKTKFKKSTTI</sequence>
<dbReference type="SUPFAM" id="SSF48317">
    <property type="entry name" value="Acid phosphatase/Vanadium-dependent haloperoxidase"/>
    <property type="match status" value="1"/>
</dbReference>
<comment type="caution">
    <text evidence="3">The sequence shown here is derived from an EMBL/GenBank/DDBJ whole genome shotgun (WGS) entry which is preliminary data.</text>
</comment>
<dbReference type="Pfam" id="PF01569">
    <property type="entry name" value="PAP2"/>
    <property type="match status" value="1"/>
</dbReference>
<name>A0A0G9JYK9_9BACT</name>
<reference evidence="3 4" key="1">
    <citation type="submission" date="2014-01" db="EMBL/GenBank/DDBJ databases">
        <title>Development of a Comparative Genomic Fingerprinting Assay for High Resolution Genotyping of Arcobacter butzleri.</title>
        <authorList>
            <person name="Webb A.L."/>
            <person name="Inglis G.D."/>
            <person name="Kruczkiewicz P."/>
            <person name="Selinger L.B."/>
            <person name="Taboada E.N."/>
        </authorList>
    </citation>
    <scope>NUCLEOTIDE SEQUENCE [LARGE SCALE GENOMIC DNA]</scope>
    <source>
        <strain evidence="3 4">L348</strain>
    </source>
</reference>
<feature type="transmembrane region" description="Helical" evidence="1">
    <location>
        <begin position="177"/>
        <end position="196"/>
    </location>
</feature>
<dbReference type="InterPro" id="IPR000326">
    <property type="entry name" value="PAP2/HPO"/>
</dbReference>
<accession>A0A0G9JYK9</accession>
<dbReference type="CDD" id="cd03396">
    <property type="entry name" value="PAP2_like_6"/>
    <property type="match status" value="1"/>
</dbReference>
<feature type="transmembrane region" description="Helical" evidence="1">
    <location>
        <begin position="12"/>
        <end position="33"/>
    </location>
</feature>
<gene>
    <name evidence="3" type="ORF">AA20_08290</name>
</gene>
<feature type="transmembrane region" description="Helical" evidence="1">
    <location>
        <begin position="202"/>
        <end position="223"/>
    </location>
</feature>
<feature type="transmembrane region" description="Helical" evidence="1">
    <location>
        <begin position="65"/>
        <end position="82"/>
    </location>
</feature>
<feature type="domain" description="Phosphatidic acid phosphatase type 2/haloperoxidase" evidence="2">
    <location>
        <begin position="95"/>
        <end position="224"/>
    </location>
</feature>
<dbReference type="PATRIC" id="fig|1447256.3.peg.1617"/>
<keyword evidence="1" id="KW-0472">Membrane</keyword>
<organism evidence="3 4">
    <name type="scientific">Aliarcobacter butzleri L348</name>
    <dbReference type="NCBI Taxonomy" id="1447256"/>
    <lineage>
        <taxon>Bacteria</taxon>
        <taxon>Pseudomonadati</taxon>
        <taxon>Campylobacterota</taxon>
        <taxon>Epsilonproteobacteria</taxon>
        <taxon>Campylobacterales</taxon>
        <taxon>Arcobacteraceae</taxon>
        <taxon>Aliarcobacter</taxon>
    </lineage>
</organism>
<dbReference type="InterPro" id="IPR036938">
    <property type="entry name" value="PAP2/HPO_sf"/>
</dbReference>
<dbReference type="RefSeq" id="WP_046996950.1">
    <property type="nucleotide sequence ID" value="NZ_JAIQ01000118.1"/>
</dbReference>
<keyword evidence="1" id="KW-0812">Transmembrane</keyword>
<dbReference type="EMBL" id="JAIQ01000118">
    <property type="protein sequence ID" value="KLD98629.1"/>
    <property type="molecule type" value="Genomic_DNA"/>
</dbReference>
<evidence type="ECO:0000313" key="3">
    <source>
        <dbReference type="EMBL" id="KLD98629.1"/>
    </source>
</evidence>
<dbReference type="AlphaFoldDB" id="A0A0G9JYK9"/>
<proteinExistence type="predicted"/>
<evidence type="ECO:0000313" key="4">
    <source>
        <dbReference type="Proteomes" id="UP000035514"/>
    </source>
</evidence>
<protein>
    <submittedName>
        <fullName evidence="3">PAP2 family phosphoesterase</fullName>
    </submittedName>
</protein>
<feature type="transmembrane region" description="Helical" evidence="1">
    <location>
        <begin position="152"/>
        <end position="170"/>
    </location>
</feature>
<evidence type="ECO:0000259" key="2">
    <source>
        <dbReference type="Pfam" id="PF01569"/>
    </source>
</evidence>
<evidence type="ECO:0000256" key="1">
    <source>
        <dbReference type="SAM" id="Phobius"/>
    </source>
</evidence>
<keyword evidence="1" id="KW-1133">Transmembrane helix</keyword>
<dbReference type="Proteomes" id="UP000035514">
    <property type="component" value="Unassembled WGS sequence"/>
</dbReference>
<feature type="transmembrane region" description="Helical" evidence="1">
    <location>
        <begin position="94"/>
        <end position="111"/>
    </location>
</feature>